<dbReference type="AlphaFoldDB" id="A0A0A9VZD4"/>
<dbReference type="EMBL" id="GBRD01004704">
    <property type="protein sequence ID" value="JAG61117.1"/>
    <property type="molecule type" value="Transcribed_RNA"/>
</dbReference>
<dbReference type="InterPro" id="IPR003591">
    <property type="entry name" value="Leu-rich_rpt_typical-subtyp"/>
</dbReference>
<dbReference type="PANTHER" id="PTHR24366:SF96">
    <property type="entry name" value="LEUCINE RICH REPEAT CONTAINING 53"/>
    <property type="match status" value="1"/>
</dbReference>
<feature type="signal peptide" evidence="4">
    <location>
        <begin position="1"/>
        <end position="17"/>
    </location>
</feature>
<dbReference type="EMBL" id="GDHC01008312">
    <property type="protein sequence ID" value="JAQ10317.1"/>
    <property type="molecule type" value="Transcribed_RNA"/>
</dbReference>
<dbReference type="PANTHER" id="PTHR24366">
    <property type="entry name" value="IG(IMMUNOGLOBULIN) AND LRR(LEUCINE RICH REPEAT) DOMAINS"/>
    <property type="match status" value="1"/>
</dbReference>
<evidence type="ECO:0000256" key="4">
    <source>
        <dbReference type="SAM" id="SignalP"/>
    </source>
</evidence>
<evidence type="ECO:0000256" key="3">
    <source>
        <dbReference type="SAM" id="Phobius"/>
    </source>
</evidence>
<gene>
    <name evidence="5" type="primary">Lrrc15_5</name>
    <name evidence="7" type="synonym">Lrrc15_0</name>
    <name evidence="8" type="synonym">Lrrc15_1</name>
    <name evidence="5" type="ORF">CM83_80571</name>
    <name evidence="7" type="ORF">g.79052</name>
    <name evidence="8" type="ORF">g.79053</name>
</gene>
<dbReference type="InterPro" id="IPR032675">
    <property type="entry name" value="LRR_dom_sf"/>
</dbReference>
<dbReference type="Gene3D" id="3.80.10.10">
    <property type="entry name" value="Ribonuclease Inhibitor"/>
    <property type="match status" value="2"/>
</dbReference>
<dbReference type="EMBL" id="GDHC01013645">
    <property type="protein sequence ID" value="JAQ04984.1"/>
    <property type="molecule type" value="Transcribed_RNA"/>
</dbReference>
<organism evidence="5">
    <name type="scientific">Lygus hesperus</name>
    <name type="common">Western plant bug</name>
    <dbReference type="NCBI Taxonomy" id="30085"/>
    <lineage>
        <taxon>Eukaryota</taxon>
        <taxon>Metazoa</taxon>
        <taxon>Ecdysozoa</taxon>
        <taxon>Arthropoda</taxon>
        <taxon>Hexapoda</taxon>
        <taxon>Insecta</taxon>
        <taxon>Pterygota</taxon>
        <taxon>Neoptera</taxon>
        <taxon>Paraneoptera</taxon>
        <taxon>Hemiptera</taxon>
        <taxon>Heteroptera</taxon>
        <taxon>Panheteroptera</taxon>
        <taxon>Cimicomorpha</taxon>
        <taxon>Miridae</taxon>
        <taxon>Mirini</taxon>
        <taxon>Lygus</taxon>
    </lineage>
</organism>
<keyword evidence="3" id="KW-1133">Transmembrane helix</keyword>
<dbReference type="SUPFAM" id="SSF52058">
    <property type="entry name" value="L domain-like"/>
    <property type="match status" value="1"/>
</dbReference>
<dbReference type="Pfam" id="PF13855">
    <property type="entry name" value="LRR_8"/>
    <property type="match status" value="2"/>
</dbReference>
<reference evidence="5" key="2">
    <citation type="submission" date="2014-07" db="EMBL/GenBank/DDBJ databases">
        <authorList>
            <person name="Hull J."/>
        </authorList>
    </citation>
    <scope>NUCLEOTIDE SEQUENCE</scope>
</reference>
<evidence type="ECO:0000313" key="7">
    <source>
        <dbReference type="EMBL" id="JAQ04984.1"/>
    </source>
</evidence>
<evidence type="ECO:0000256" key="2">
    <source>
        <dbReference type="ARBA" id="ARBA00022737"/>
    </source>
</evidence>
<keyword evidence="3" id="KW-0472">Membrane</keyword>
<evidence type="ECO:0000256" key="1">
    <source>
        <dbReference type="ARBA" id="ARBA00022614"/>
    </source>
</evidence>
<dbReference type="SMART" id="SM00369">
    <property type="entry name" value="LRR_TYP"/>
    <property type="match status" value="5"/>
</dbReference>
<keyword evidence="4" id="KW-0732">Signal</keyword>
<reference evidence="7" key="4">
    <citation type="journal article" date="2016" name="Gigascience">
        <title>De novo construction of an expanded transcriptome assembly for the western tarnished plant bug, Lygus hesperus.</title>
        <authorList>
            <person name="Tassone E.E."/>
            <person name="Geib S.M."/>
            <person name="Hall B."/>
            <person name="Fabrick J.A."/>
            <person name="Brent C.S."/>
            <person name="Hull J.J."/>
        </authorList>
    </citation>
    <scope>NUCLEOTIDE SEQUENCE</scope>
</reference>
<dbReference type="InterPro" id="IPR001611">
    <property type="entry name" value="Leu-rich_rpt"/>
</dbReference>
<evidence type="ECO:0000313" key="5">
    <source>
        <dbReference type="EMBL" id="JAF99537.1"/>
    </source>
</evidence>
<evidence type="ECO:0000313" key="8">
    <source>
        <dbReference type="EMBL" id="JAQ10317.1"/>
    </source>
</evidence>
<keyword evidence="2" id="KW-0677">Repeat</keyword>
<proteinExistence type="predicted"/>
<feature type="chain" id="PRO_5015033578" evidence="4">
    <location>
        <begin position="18"/>
        <end position="465"/>
    </location>
</feature>
<sequence length="465" mass="52660">MILAFISFVLVLRGVSGDSLWCQLCDCSPAGVVNCRNAGLNQLSSLFNSSDSSNFSAIYLDDNSVREVPAFPENRLNLTVLSFRNNSIVRIANAAFRFVGGLKEIDLSFNLLASSTFKGEVFQGLYSSEGYEPLDIEVLNLGHNGLHTLDPDLFEHLPKLRVLSLDSNPLTMIDHPTLIALANIPLLEYLDLSRTQLRDIPPSMLHTSNHLHVLNISFNLFEDIPKALEATHELQDLVISGNIIQEIHSSPHVPSLVRLELSSMPKLRKIGSRGLGNFTNLKELVIYNNTHLFEIADDALVYEGEFNEKTWPEIKKLNISYNKLAWLDSEFIANWDKIEQFGFDENPWVCDCQNQWFLYELIPAIHKIQPEEAAKMKCQDPIEMRGISMLTLSKDGAEMRCLDKYGHHPENDGQVLFFLLIAMLFCVPIIVGSLMCYKRTYWRSFPSGPKCSYQRSGSLETIYHQ</sequence>
<feature type="transmembrane region" description="Helical" evidence="3">
    <location>
        <begin position="415"/>
        <end position="437"/>
    </location>
</feature>
<keyword evidence="1" id="KW-0433">Leucine-rich repeat</keyword>
<reference evidence="6" key="3">
    <citation type="submission" date="2014-09" db="EMBL/GenBank/DDBJ databases">
        <authorList>
            <person name="Magalhaes I.L.F."/>
            <person name="Oliveira U."/>
            <person name="Santos F.R."/>
            <person name="Vidigal T.H.D.A."/>
            <person name="Brescovit A.D."/>
            <person name="Santos A.J."/>
        </authorList>
    </citation>
    <scope>NUCLEOTIDE SEQUENCE</scope>
</reference>
<keyword evidence="3" id="KW-0812">Transmembrane</keyword>
<reference evidence="5" key="1">
    <citation type="journal article" date="2014" name="PLoS ONE">
        <title>Transcriptome-Based Identification of ABC Transporters in the Western Tarnished Plant Bug Lygus hesperus.</title>
        <authorList>
            <person name="Hull J.J."/>
            <person name="Chaney K."/>
            <person name="Geib S.M."/>
            <person name="Fabrick J.A."/>
            <person name="Brent C.S."/>
            <person name="Walsh D."/>
            <person name="Lavine L.C."/>
        </authorList>
    </citation>
    <scope>NUCLEOTIDE SEQUENCE</scope>
</reference>
<protein>
    <submittedName>
        <fullName evidence="5">Leucine-rich repeat-containing protein 15</fullName>
    </submittedName>
</protein>
<accession>A0A0A9VZD4</accession>
<evidence type="ECO:0000313" key="6">
    <source>
        <dbReference type="EMBL" id="JAG61117.1"/>
    </source>
</evidence>
<dbReference type="EMBL" id="GBHO01044066">
    <property type="protein sequence ID" value="JAF99537.1"/>
    <property type="molecule type" value="Transcribed_RNA"/>
</dbReference>
<name>A0A0A9VZD4_LYGHE</name>